<keyword evidence="2" id="KW-1185">Reference proteome</keyword>
<reference evidence="1 2" key="1">
    <citation type="submission" date="2017-11" db="EMBL/GenBank/DDBJ databases">
        <title>De-novo sequencing of pomegranate (Punica granatum L.) genome.</title>
        <authorList>
            <person name="Akparov Z."/>
            <person name="Amiraslanov A."/>
            <person name="Hajiyeva S."/>
            <person name="Abbasov M."/>
            <person name="Kaur K."/>
            <person name="Hamwieh A."/>
            <person name="Solovyev V."/>
            <person name="Salamov A."/>
            <person name="Braich B."/>
            <person name="Kosarev P."/>
            <person name="Mahmoud A."/>
            <person name="Hajiyev E."/>
            <person name="Babayeva S."/>
            <person name="Izzatullayeva V."/>
            <person name="Mammadov A."/>
            <person name="Mammadov A."/>
            <person name="Sharifova S."/>
            <person name="Ojaghi J."/>
            <person name="Eynullazada K."/>
            <person name="Bayramov B."/>
            <person name="Abdulazimova A."/>
            <person name="Shahmuradov I."/>
        </authorList>
    </citation>
    <scope>NUCLEOTIDE SEQUENCE [LARGE SCALE GENOMIC DNA]</scope>
    <source>
        <strain evidence="2">cv. AG2017</strain>
        <tissue evidence="1">Leaf</tissue>
    </source>
</reference>
<comment type="caution">
    <text evidence="1">The sequence shown here is derived from an EMBL/GenBank/DDBJ whole genome shotgun (WGS) entry which is preliminary data.</text>
</comment>
<protein>
    <submittedName>
        <fullName evidence="1">Uncharacterized protein</fullName>
    </submittedName>
</protein>
<evidence type="ECO:0000313" key="2">
    <source>
        <dbReference type="Proteomes" id="UP000233551"/>
    </source>
</evidence>
<dbReference type="AlphaFoldDB" id="A0A2I0KA63"/>
<dbReference type="EMBL" id="PGOL01000751">
    <property type="protein sequence ID" value="PKI65425.1"/>
    <property type="molecule type" value="Genomic_DNA"/>
</dbReference>
<sequence length="94" mass="10086">SDTGQDLEHAHIQGLGYLLALGPGASPEAIHSLDKAVDPIYDLRLPGRGPWWLPAPQIVTERGWPVGEPGSILSKRALFLPLLGLGTYSTIYSV</sequence>
<gene>
    <name evidence="1" type="ORF">CRG98_014164</name>
</gene>
<organism evidence="1 2">
    <name type="scientific">Punica granatum</name>
    <name type="common">Pomegranate</name>
    <dbReference type="NCBI Taxonomy" id="22663"/>
    <lineage>
        <taxon>Eukaryota</taxon>
        <taxon>Viridiplantae</taxon>
        <taxon>Streptophyta</taxon>
        <taxon>Embryophyta</taxon>
        <taxon>Tracheophyta</taxon>
        <taxon>Spermatophyta</taxon>
        <taxon>Magnoliopsida</taxon>
        <taxon>eudicotyledons</taxon>
        <taxon>Gunneridae</taxon>
        <taxon>Pentapetalae</taxon>
        <taxon>rosids</taxon>
        <taxon>malvids</taxon>
        <taxon>Myrtales</taxon>
        <taxon>Lythraceae</taxon>
        <taxon>Punica</taxon>
    </lineage>
</organism>
<feature type="non-terminal residue" evidence="1">
    <location>
        <position position="1"/>
    </location>
</feature>
<evidence type="ECO:0000313" key="1">
    <source>
        <dbReference type="EMBL" id="PKI65425.1"/>
    </source>
</evidence>
<name>A0A2I0KA63_PUNGR</name>
<dbReference type="Proteomes" id="UP000233551">
    <property type="component" value="Unassembled WGS sequence"/>
</dbReference>
<accession>A0A2I0KA63</accession>
<proteinExistence type="predicted"/>